<dbReference type="Proteomes" id="UP000736787">
    <property type="component" value="Unassembled WGS sequence"/>
</dbReference>
<evidence type="ECO:0000313" key="3">
    <source>
        <dbReference type="EMBL" id="KAG2892406.1"/>
    </source>
</evidence>
<dbReference type="EMBL" id="RCMK01001052">
    <property type="protein sequence ID" value="KAG2903502.1"/>
    <property type="molecule type" value="Genomic_DNA"/>
</dbReference>
<reference evidence="2" key="2">
    <citation type="submission" date="2018-10" db="EMBL/GenBank/DDBJ databases">
        <title>Effector identification in a new, highly contiguous assembly of the strawberry crown rot pathogen Phytophthora cactorum.</title>
        <authorList>
            <person name="Armitage A.D."/>
            <person name="Nellist C.F."/>
            <person name="Bates H."/>
            <person name="Vickerstaff R.J."/>
            <person name="Harrison R.J."/>
        </authorList>
    </citation>
    <scope>NUCLEOTIDE SEQUENCE</scope>
    <source>
        <strain evidence="2">15-7</strain>
        <strain evidence="3">4032</strain>
        <strain evidence="4">4040</strain>
        <strain evidence="5">P421</strain>
    </source>
</reference>
<dbReference type="EMBL" id="RCMV01001042">
    <property type="protein sequence ID" value="KAG3210769.1"/>
    <property type="molecule type" value="Genomic_DNA"/>
</dbReference>
<dbReference type="EMBL" id="MJFZ01001111">
    <property type="protein sequence ID" value="RAW23193.1"/>
    <property type="molecule type" value="Genomic_DNA"/>
</dbReference>
<protein>
    <submittedName>
        <fullName evidence="6">Uncharacterized protein</fullName>
    </submittedName>
</protein>
<dbReference type="VEuPathDB" id="FungiDB:PC110_g20371"/>
<gene>
    <name evidence="6" type="ORF">PC110_g20371</name>
    <name evidence="2" type="ORF">PC113_g9724</name>
    <name evidence="3" type="ORF">PC115_g18829</name>
    <name evidence="4" type="ORF">PC117_g21242</name>
    <name evidence="5" type="ORF">PC129_g18233</name>
</gene>
<evidence type="ECO:0000313" key="2">
    <source>
        <dbReference type="EMBL" id="KAG2858546.1"/>
    </source>
</evidence>
<dbReference type="EMBL" id="RCMG01000248">
    <property type="protein sequence ID" value="KAG2858546.1"/>
    <property type="molecule type" value="Genomic_DNA"/>
</dbReference>
<proteinExistence type="predicted"/>
<sequence length="32" mass="3744">MSPTENWANREATSKKPDVEWNKDGKPVIWND</sequence>
<evidence type="ECO:0000313" key="4">
    <source>
        <dbReference type="EMBL" id="KAG2903502.1"/>
    </source>
</evidence>
<feature type="region of interest" description="Disordered" evidence="1">
    <location>
        <begin position="1"/>
        <end position="32"/>
    </location>
</feature>
<dbReference type="AlphaFoldDB" id="A0A329REP1"/>
<dbReference type="EMBL" id="RCMI01001005">
    <property type="protein sequence ID" value="KAG2892406.1"/>
    <property type="molecule type" value="Genomic_DNA"/>
</dbReference>
<accession>A0A329REP1</accession>
<dbReference type="Proteomes" id="UP000774804">
    <property type="component" value="Unassembled WGS sequence"/>
</dbReference>
<evidence type="ECO:0000313" key="6">
    <source>
        <dbReference type="EMBL" id="RAW23193.1"/>
    </source>
</evidence>
<reference evidence="6 7" key="1">
    <citation type="submission" date="2018-01" db="EMBL/GenBank/DDBJ databases">
        <title>Draft genome of the strawberry crown rot pathogen Phytophthora cactorum.</title>
        <authorList>
            <person name="Armitage A.D."/>
            <person name="Lysoe E."/>
            <person name="Nellist C.F."/>
            <person name="Harrison R.J."/>
            <person name="Brurberg M.B."/>
        </authorList>
    </citation>
    <scope>NUCLEOTIDE SEQUENCE [LARGE SCALE GENOMIC DNA]</scope>
    <source>
        <strain evidence="6 7">10300</strain>
    </source>
</reference>
<name>A0A329REP1_9STRA</name>
<evidence type="ECO:0000313" key="5">
    <source>
        <dbReference type="EMBL" id="KAG3210769.1"/>
    </source>
</evidence>
<evidence type="ECO:0000313" key="7">
    <source>
        <dbReference type="Proteomes" id="UP000251314"/>
    </source>
</evidence>
<evidence type="ECO:0000256" key="1">
    <source>
        <dbReference type="SAM" id="MobiDB-lite"/>
    </source>
</evidence>
<dbReference type="Proteomes" id="UP000735874">
    <property type="component" value="Unassembled WGS sequence"/>
</dbReference>
<organism evidence="6 7">
    <name type="scientific">Phytophthora cactorum</name>
    <dbReference type="NCBI Taxonomy" id="29920"/>
    <lineage>
        <taxon>Eukaryota</taxon>
        <taxon>Sar</taxon>
        <taxon>Stramenopiles</taxon>
        <taxon>Oomycota</taxon>
        <taxon>Peronosporomycetes</taxon>
        <taxon>Peronosporales</taxon>
        <taxon>Peronosporaceae</taxon>
        <taxon>Phytophthora</taxon>
    </lineage>
</organism>
<feature type="compositionally biased region" description="Basic and acidic residues" evidence="1">
    <location>
        <begin position="12"/>
        <end position="26"/>
    </location>
</feature>
<dbReference type="Proteomes" id="UP000760860">
    <property type="component" value="Unassembled WGS sequence"/>
</dbReference>
<dbReference type="Proteomes" id="UP000251314">
    <property type="component" value="Unassembled WGS sequence"/>
</dbReference>
<comment type="caution">
    <text evidence="6">The sequence shown here is derived from an EMBL/GenBank/DDBJ whole genome shotgun (WGS) entry which is preliminary data.</text>
</comment>
<keyword evidence="7" id="KW-1185">Reference proteome</keyword>